<keyword evidence="4" id="KW-0472">Membrane</keyword>
<proteinExistence type="predicted"/>
<evidence type="ECO:0000256" key="5">
    <source>
        <dbReference type="ARBA" id="ARBA00023237"/>
    </source>
</evidence>
<organism evidence="8 9">
    <name type="scientific">Persicobacter diffluens</name>
    <dbReference type="NCBI Taxonomy" id="981"/>
    <lineage>
        <taxon>Bacteria</taxon>
        <taxon>Pseudomonadati</taxon>
        <taxon>Bacteroidota</taxon>
        <taxon>Cytophagia</taxon>
        <taxon>Cytophagales</taxon>
        <taxon>Persicobacteraceae</taxon>
        <taxon>Persicobacter</taxon>
    </lineage>
</organism>
<keyword evidence="9" id="KW-1185">Reference proteome</keyword>
<dbReference type="PROSITE" id="PS51257">
    <property type="entry name" value="PROKAR_LIPOPROTEIN"/>
    <property type="match status" value="1"/>
</dbReference>
<evidence type="ECO:0000256" key="1">
    <source>
        <dbReference type="ARBA" id="ARBA00004370"/>
    </source>
</evidence>
<comment type="caution">
    <text evidence="8">The sequence shown here is derived from an EMBL/GenBank/DDBJ whole genome shotgun (WGS) entry which is preliminary data.</text>
</comment>
<dbReference type="PANTHER" id="PTHR12815:SF47">
    <property type="entry name" value="TRANSLOCATION AND ASSEMBLY MODULE SUBUNIT TAMA"/>
    <property type="match status" value="1"/>
</dbReference>
<dbReference type="AlphaFoldDB" id="A0AAN5AKT1"/>
<dbReference type="Pfam" id="PF01103">
    <property type="entry name" value="Omp85"/>
    <property type="match status" value="1"/>
</dbReference>
<dbReference type="RefSeq" id="WP_338238379.1">
    <property type="nucleotide sequence ID" value="NZ_BQKE01000002.1"/>
</dbReference>
<dbReference type="EMBL" id="BQKE01000002">
    <property type="protein sequence ID" value="GJM63175.1"/>
    <property type="molecule type" value="Genomic_DNA"/>
</dbReference>
<dbReference type="InterPro" id="IPR039910">
    <property type="entry name" value="D15-like"/>
</dbReference>
<reference evidence="8 9" key="1">
    <citation type="submission" date="2021-12" db="EMBL/GenBank/DDBJ databases">
        <title>Genome sequencing of bacteria with rrn-lacking chromosome and rrn-plasmid.</title>
        <authorList>
            <person name="Anda M."/>
            <person name="Iwasaki W."/>
        </authorList>
    </citation>
    <scope>NUCLEOTIDE SEQUENCE [LARGE SCALE GENOMIC DNA]</scope>
    <source>
        <strain evidence="8 9">NBRC 15940</strain>
    </source>
</reference>
<feature type="chain" id="PRO_5043021536" evidence="6">
    <location>
        <begin position="22"/>
        <end position="760"/>
    </location>
</feature>
<evidence type="ECO:0000256" key="3">
    <source>
        <dbReference type="ARBA" id="ARBA00022729"/>
    </source>
</evidence>
<evidence type="ECO:0000259" key="7">
    <source>
        <dbReference type="Pfam" id="PF01103"/>
    </source>
</evidence>
<evidence type="ECO:0000256" key="2">
    <source>
        <dbReference type="ARBA" id="ARBA00022692"/>
    </source>
</evidence>
<feature type="signal peptide" evidence="6">
    <location>
        <begin position="1"/>
        <end position="21"/>
    </location>
</feature>
<dbReference type="Proteomes" id="UP001310022">
    <property type="component" value="Unassembled WGS sequence"/>
</dbReference>
<comment type="subcellular location">
    <subcellularLocation>
        <location evidence="1">Membrane</location>
    </subcellularLocation>
</comment>
<dbReference type="Gene3D" id="2.40.160.50">
    <property type="entry name" value="membrane protein fhac: a member of the omp85/tpsb transporter family"/>
    <property type="match status" value="1"/>
</dbReference>
<dbReference type="PANTHER" id="PTHR12815">
    <property type="entry name" value="SORTING AND ASSEMBLY MACHINERY SAMM50 PROTEIN FAMILY MEMBER"/>
    <property type="match status" value="1"/>
</dbReference>
<protein>
    <submittedName>
        <fullName evidence="8">Membrane protein</fullName>
    </submittedName>
</protein>
<keyword evidence="2" id="KW-0812">Transmembrane</keyword>
<dbReference type="GO" id="GO:0019867">
    <property type="term" value="C:outer membrane"/>
    <property type="evidence" value="ECO:0007669"/>
    <property type="project" value="InterPro"/>
</dbReference>
<evidence type="ECO:0000313" key="8">
    <source>
        <dbReference type="EMBL" id="GJM63175.1"/>
    </source>
</evidence>
<evidence type="ECO:0000256" key="4">
    <source>
        <dbReference type="ARBA" id="ARBA00023136"/>
    </source>
</evidence>
<evidence type="ECO:0000256" key="6">
    <source>
        <dbReference type="SAM" id="SignalP"/>
    </source>
</evidence>
<name>A0AAN5AKT1_9BACT</name>
<evidence type="ECO:0000313" key="9">
    <source>
        <dbReference type="Proteomes" id="UP001310022"/>
    </source>
</evidence>
<feature type="domain" description="Bacterial surface antigen (D15)" evidence="7">
    <location>
        <begin position="565"/>
        <end position="757"/>
    </location>
</feature>
<keyword evidence="5" id="KW-0998">Cell outer membrane</keyword>
<gene>
    <name evidence="8" type="ORF">PEDI_37270</name>
</gene>
<accession>A0AAN5AKT1</accession>
<sequence length="760" mass="88625">MNKLLLFICSLLLFASCSGLRHVPEGKHLYQGTTFDIQYSQKEDVNKRLNGELLGLLPLNPNTKIVASRPSLWFYYVTKEPKKDKGLRNFFKYKIGEKPVYMSDIDWELFDKRLAYHLQDNGFFRYSIQRDSVSKKKTATMNYQISLDRATRLGKLSELEEKEEIHQYLQSVKGKSFLDSGDVYQFRNLENERNRLADSLKNRGFYYFTPDYFYYKADTLRQTKTMDLDLRLDEKTPEEALHKYEVKNVYVYDYYDGKQKVETSEITEIGPFKYVDFKRYVKPSVLELGILIRPGLLYQAEASVFSQKRLLGLGIYRFVNIRYFPTPDEKGGLDAHIYLTPRFKKSFQIELEAVSKSNNFAGPGLNINYINRNAFGGAELLKIRPKVSFETQFGGDSTTYSYDFQIETSLELPDLWTPFNIRYKSQFLPKTKVGTDFKAKSIQSQVILFSAEAFYGFQWRKKAHKGFQWDPIFINYIHKLRSSPEFDEILENNLRLQRSLQDQLLLGTRFTYTYNELLKAQKKWIQMYMSINLETVGNVLQLINTGSITKDTSEDPFKIFSVPHSQYIKIAPDFRLYMDTFNGGQWVLRLFGGLAQPYGNASSVPFLKQFYAGGPNDLRSFRSWGVGPGGFRPDENNSVSLDRTGEIKLGANAEYRFPIISFLKGAWFLDTGNIWTLNEQEEFPFGEFRLNQFYRQIAMSTGFGFRVDIQGLFVLRLDFGTTVFSPKEEGTEWVLNQFNPLNRDWRKNYLLFNFAIGYPF</sequence>
<keyword evidence="3 6" id="KW-0732">Signal</keyword>
<dbReference type="InterPro" id="IPR000184">
    <property type="entry name" value="Bac_surfAg_D15"/>
</dbReference>